<dbReference type="OrthoDB" id="596204at2"/>
<dbReference type="PROSITE" id="PS50093">
    <property type="entry name" value="PKD"/>
    <property type="match status" value="1"/>
</dbReference>
<dbReference type="SUPFAM" id="SSF49299">
    <property type="entry name" value="PKD domain"/>
    <property type="match status" value="1"/>
</dbReference>
<keyword evidence="3" id="KW-1185">Reference proteome</keyword>
<evidence type="ECO:0000259" key="1">
    <source>
        <dbReference type="PROSITE" id="PS50093"/>
    </source>
</evidence>
<dbReference type="AlphaFoldDB" id="A0A521BKP8"/>
<name>A0A521BKP8_9FLAO</name>
<dbReference type="Proteomes" id="UP000319267">
    <property type="component" value="Unassembled WGS sequence"/>
</dbReference>
<dbReference type="InterPro" id="IPR035986">
    <property type="entry name" value="PKD_dom_sf"/>
</dbReference>
<evidence type="ECO:0000313" key="2">
    <source>
        <dbReference type="EMBL" id="SMO47693.1"/>
    </source>
</evidence>
<dbReference type="EMBL" id="FXTQ01000001">
    <property type="protein sequence ID" value="SMO47693.1"/>
    <property type="molecule type" value="Genomic_DNA"/>
</dbReference>
<organism evidence="2 3">
    <name type="scientific">Flavobacterium nitrogenifigens</name>
    <dbReference type="NCBI Taxonomy" id="1617283"/>
    <lineage>
        <taxon>Bacteria</taxon>
        <taxon>Pseudomonadati</taxon>
        <taxon>Bacteroidota</taxon>
        <taxon>Flavobacteriia</taxon>
        <taxon>Flavobacteriales</taxon>
        <taxon>Flavobacteriaceae</taxon>
        <taxon>Flavobacterium</taxon>
    </lineage>
</organism>
<protein>
    <recommendedName>
        <fullName evidence="1">PKD domain-containing protein</fullName>
    </recommendedName>
</protein>
<reference evidence="2 3" key="1">
    <citation type="submission" date="2017-05" db="EMBL/GenBank/DDBJ databases">
        <authorList>
            <person name="Varghese N."/>
            <person name="Submissions S."/>
        </authorList>
    </citation>
    <scope>NUCLEOTIDE SEQUENCE [LARGE SCALE GENOMIC DNA]</scope>
    <source>
        <strain evidence="2 3">DSM 29982</strain>
    </source>
</reference>
<dbReference type="RefSeq" id="WP_111378160.1">
    <property type="nucleotide sequence ID" value="NZ_CP043612.1"/>
</dbReference>
<dbReference type="InterPro" id="IPR013783">
    <property type="entry name" value="Ig-like_fold"/>
</dbReference>
<feature type="domain" description="PKD" evidence="1">
    <location>
        <begin position="714"/>
        <end position="767"/>
    </location>
</feature>
<dbReference type="Gene3D" id="2.60.40.10">
    <property type="entry name" value="Immunoglobulins"/>
    <property type="match status" value="1"/>
</dbReference>
<accession>A0A521BKP8</accession>
<gene>
    <name evidence="2" type="ORF">SAMN06265220_1011079</name>
</gene>
<sequence>MSAKLSTITTQYRRFTKNQVLTEGNLNEVVDFFDDQDRLSRVYLSGVGIVCGLYPAYDEGQITISITQGTGITTDGDLFKLYQADVLGNKKIDFDSKTYTHCKVYDNTKAAYKPFFYGGANQQLPLFELLTEEQQKKEKDPNFALAEFTANTKFELKEAVILLYLESYEKESDLCVSLSCDNQGLEIVGNYKVLIVSKDVAIKIMNYDSMIGKINYVNLYHTLPDLKSNRIVLKKEDFVHLEALKQTFIKGIFKNNVVKNLQEGYNKLLTGLNMPIVLESIQKKITELFNFDGDTVLPSDFQYRYDLLNDLVDTYNETKALLPDIEDSYCYPDINAFPKHLMLGELIKTEPCFEFRHAFYKSPLLTGESLTTCNDCLADEGTPIIDSKEKKKVKADEIKTDEIKVCYGENTARQRMYSLILRSTELLENYNASYDYIKITPSLQLGKLGKKAIPFYNDVNDSLIKAWDFDKTILGLEKNNVSYHDDLLNTQKPLEIQLDSDFYRIEGHQGRNYKEALKAIQQIRLDNGLGFNIMILAVNTNEWDKTIQNFTEYYLNKNHGYEHKAGVIPGGTFIMIYLEEKVSNYDYYKIRRSSLTRDFEKFKEDIPILNPIVADFSLPYLCCDENNISLSLPVDKICFDSKTPPLPFKVSPSGGFVKANVGPDQNGGIAVNEYGALVFDPNLVSKELIGQSITFTVNNFDTDCKITIFEKPEFDFTAVPSKSPGADETEVTFTITGENIEGNKYTWDFGDKTDWVTDDKTEIKHTYKYNSESQKEFTFDVTLYADNGNCDFKVTHPVSFEIPDPKVLVDGKLVDKISFCRNDKPVELTLEPNIKGVQILGEGVQVTFGEKYMFAPSEVSKDVQIITIFIDDKPSNLTITLLELPIANFSYNVDPTTGILTLNNNSQNAAAYTWHIDKEVIVTDKKDPITRQTSMYNESSISVVLIAEGNCGSATDGPKSIEIRKPVEGNKCLDTAGLFLNNSLVTIYDLKEIAIANKFNRETNRLISETENRFVEVQKNIESYIAGKLNDNLSELFTQENFNLISTVVGSAIKLQNPELIAAVQTLISLNTSLFYTILRCQDPETLKASEKQIIPIEILFNNLFKSFVEIKFNSDKDGTLKEFLTSMLKVFPKIDFIISSLNLQIEALTANAKLK</sequence>
<dbReference type="InterPro" id="IPR000601">
    <property type="entry name" value="PKD_dom"/>
</dbReference>
<proteinExistence type="predicted"/>
<evidence type="ECO:0000313" key="3">
    <source>
        <dbReference type="Proteomes" id="UP000319267"/>
    </source>
</evidence>
<dbReference type="CDD" id="cd00146">
    <property type="entry name" value="PKD"/>
    <property type="match status" value="1"/>
</dbReference>